<proteinExistence type="predicted"/>
<evidence type="ECO:0000313" key="1">
    <source>
        <dbReference type="EMBL" id="BCG22404.1"/>
    </source>
</evidence>
<dbReference type="Proteomes" id="UP000509383">
    <property type="component" value="Chromosome"/>
</dbReference>
<dbReference type="AlphaFoldDB" id="A0A6J4E0B4"/>
<gene>
    <name evidence="1" type="ORF">TUM18999_05950</name>
</gene>
<dbReference type="EMBL" id="AP023189">
    <property type="protein sequence ID" value="BCG22404.1"/>
    <property type="molecule type" value="Genomic_DNA"/>
</dbReference>
<name>A0A6J4E0B4_9PSED</name>
<reference evidence="1 2" key="1">
    <citation type="submission" date="2020-05" db="EMBL/GenBank/DDBJ databases">
        <title>Characterization of novel class B3 metallo-beta-lactamase from novel Pseudomonas species.</title>
        <authorList>
            <person name="Yamada K."/>
            <person name="Aoki K."/>
            <person name="Ishii Y."/>
        </authorList>
    </citation>
    <scope>NUCLEOTIDE SEQUENCE [LARGE SCALE GENOMIC DNA]</scope>
    <source>
        <strain evidence="1 2">TUM18999</strain>
    </source>
</reference>
<protein>
    <submittedName>
        <fullName evidence="1">Uncharacterized protein</fullName>
    </submittedName>
</protein>
<dbReference type="KEGG" id="ptw:TUM18999_05950"/>
<sequence length="73" mass="7971">MPAAISRGAGARVDAQVVQLQLFRVEAQPRIAQAVHVDLLVPGCMEDMMRGGQKALQIQGVGIFFIQIARWIV</sequence>
<organism evidence="1 2">
    <name type="scientific">Pseudomonas tohonis</name>
    <dbReference type="NCBI Taxonomy" id="2725477"/>
    <lineage>
        <taxon>Bacteria</taxon>
        <taxon>Pseudomonadati</taxon>
        <taxon>Pseudomonadota</taxon>
        <taxon>Gammaproteobacteria</taxon>
        <taxon>Pseudomonadales</taxon>
        <taxon>Pseudomonadaceae</taxon>
        <taxon>Pseudomonas</taxon>
    </lineage>
</organism>
<accession>A0A6J4E0B4</accession>
<evidence type="ECO:0000313" key="2">
    <source>
        <dbReference type="Proteomes" id="UP000509383"/>
    </source>
</evidence>